<keyword evidence="2" id="KW-1185">Reference proteome</keyword>
<organism evidence="1 2">
    <name type="scientific">Rhodoplanes elegans</name>
    <dbReference type="NCBI Taxonomy" id="29408"/>
    <lineage>
        <taxon>Bacteria</taxon>
        <taxon>Pseudomonadati</taxon>
        <taxon>Pseudomonadota</taxon>
        <taxon>Alphaproteobacteria</taxon>
        <taxon>Hyphomicrobiales</taxon>
        <taxon>Nitrobacteraceae</taxon>
        <taxon>Rhodoplanes</taxon>
    </lineage>
</organism>
<evidence type="ECO:0000313" key="2">
    <source>
        <dbReference type="Proteomes" id="UP000248863"/>
    </source>
</evidence>
<gene>
    <name evidence="1" type="ORF">CH338_01385</name>
</gene>
<accession>A0A327KVI0</accession>
<comment type="caution">
    <text evidence="1">The sequence shown here is derived from an EMBL/GenBank/DDBJ whole genome shotgun (WGS) entry which is preliminary data.</text>
</comment>
<protein>
    <recommendedName>
        <fullName evidence="3">F5/8 type C domain-containing protein</fullName>
    </recommendedName>
</protein>
<dbReference type="RefSeq" id="WP_111355251.1">
    <property type="nucleotide sequence ID" value="NZ_NHSK01000074.1"/>
</dbReference>
<evidence type="ECO:0000313" key="1">
    <source>
        <dbReference type="EMBL" id="RAI41984.1"/>
    </source>
</evidence>
<dbReference type="AlphaFoldDB" id="A0A327KVI0"/>
<dbReference type="EMBL" id="NPEU01000006">
    <property type="protein sequence ID" value="RAI41984.1"/>
    <property type="molecule type" value="Genomic_DNA"/>
</dbReference>
<sequence length="146" mass="15097">MISPLNLGDSVIGAATAAAGEVITSSADINGATQAYLEIEDDVSAVLLSVNFTYGSGGSTLKVIVETSVDGGTTWTEVYRAAFTTASGQRLVNLSALTPVSPYTPAALSDDAVKDGIIGPRWRARKIVSGTYAGNSSLSVRMVPRR</sequence>
<dbReference type="Proteomes" id="UP000248863">
    <property type="component" value="Unassembled WGS sequence"/>
</dbReference>
<dbReference type="OrthoDB" id="9764804at2"/>
<reference evidence="1 2" key="1">
    <citation type="submission" date="2017-07" db="EMBL/GenBank/DDBJ databases">
        <title>Draft Genome Sequences of Select Purple Nonsulfur Bacteria.</title>
        <authorList>
            <person name="Lasarre B."/>
            <person name="Mckinlay J.B."/>
        </authorList>
    </citation>
    <scope>NUCLEOTIDE SEQUENCE [LARGE SCALE GENOMIC DNA]</scope>
    <source>
        <strain evidence="1 2">DSM 11907</strain>
    </source>
</reference>
<name>A0A327KVI0_9BRAD</name>
<proteinExistence type="predicted"/>
<evidence type="ECO:0008006" key="3">
    <source>
        <dbReference type="Google" id="ProtNLM"/>
    </source>
</evidence>